<evidence type="ECO:0000256" key="1">
    <source>
        <dbReference type="SAM" id="Phobius"/>
    </source>
</evidence>
<reference evidence="2 3" key="1">
    <citation type="submission" date="2017-11" db="EMBL/GenBank/DDBJ databases">
        <title>Draft Genome Sequence of Sporolactobacillus inulinus NBRC 111894 Isolated from Koso, a Japanese Sugar-Vegetable Fermented Beverage.</title>
        <authorList>
            <person name="Chiou T.Y."/>
            <person name="Oshima K."/>
            <person name="Suda W."/>
            <person name="Hattori M."/>
            <person name="Takahashi T."/>
        </authorList>
    </citation>
    <scope>NUCLEOTIDE SEQUENCE [LARGE SCALE GENOMIC DNA]</scope>
    <source>
        <strain evidence="2 3">NBRC111894</strain>
    </source>
</reference>
<proteinExistence type="predicted"/>
<name>A0A4Y1ZHA4_9BACL</name>
<dbReference type="RefSeq" id="WP_262393443.1">
    <property type="nucleotide sequence ID" value="NZ_BEXB01000053.1"/>
</dbReference>
<keyword evidence="1" id="KW-1133">Transmembrane helix</keyword>
<feature type="transmembrane region" description="Helical" evidence="1">
    <location>
        <begin position="9"/>
        <end position="30"/>
    </location>
</feature>
<accession>A0A4Y1ZHA4</accession>
<dbReference type="EMBL" id="BEXB01000053">
    <property type="protein sequence ID" value="GAY78582.1"/>
    <property type="molecule type" value="Genomic_DNA"/>
</dbReference>
<keyword evidence="1" id="KW-0472">Membrane</keyword>
<dbReference type="AlphaFoldDB" id="A0A4Y1ZHA4"/>
<comment type="caution">
    <text evidence="2">The sequence shown here is derived from an EMBL/GenBank/DDBJ whole genome shotgun (WGS) entry which is preliminary data.</text>
</comment>
<evidence type="ECO:0000313" key="3">
    <source>
        <dbReference type="Proteomes" id="UP000319716"/>
    </source>
</evidence>
<organism evidence="2 3">
    <name type="scientific">Sporolactobacillus inulinus</name>
    <dbReference type="NCBI Taxonomy" id="2078"/>
    <lineage>
        <taxon>Bacteria</taxon>
        <taxon>Bacillati</taxon>
        <taxon>Bacillota</taxon>
        <taxon>Bacilli</taxon>
        <taxon>Bacillales</taxon>
        <taxon>Sporolactobacillaceae</taxon>
        <taxon>Sporolactobacillus</taxon>
    </lineage>
</organism>
<protein>
    <submittedName>
        <fullName evidence="2">Uncharacterized protein</fullName>
    </submittedName>
</protein>
<sequence>MDRWKKPTIVISFSLMGSVVSLIFTIMTVYPLSLFWNTIRIGSPFTEFV</sequence>
<evidence type="ECO:0000313" key="2">
    <source>
        <dbReference type="EMBL" id="GAY78582.1"/>
    </source>
</evidence>
<keyword evidence="1" id="KW-0812">Transmembrane</keyword>
<gene>
    <name evidence="2" type="ORF">NBRC111894_4136</name>
</gene>
<dbReference type="Proteomes" id="UP000319716">
    <property type="component" value="Unassembled WGS sequence"/>
</dbReference>